<dbReference type="SMART" id="SM00834">
    <property type="entry name" value="CxxC_CXXC_SSSS"/>
    <property type="match status" value="1"/>
</dbReference>
<dbReference type="RefSeq" id="WP_087003562.1">
    <property type="nucleotide sequence ID" value="NZ_FWFF01000001.1"/>
</dbReference>
<organism evidence="3 4">
    <name type="scientific">Brevibacterium yomogidense</name>
    <dbReference type="NCBI Taxonomy" id="946573"/>
    <lineage>
        <taxon>Bacteria</taxon>
        <taxon>Bacillati</taxon>
        <taxon>Actinomycetota</taxon>
        <taxon>Actinomycetes</taxon>
        <taxon>Micrococcales</taxon>
        <taxon>Brevibacteriaceae</taxon>
        <taxon>Brevibacterium</taxon>
    </lineage>
</organism>
<dbReference type="EMBL" id="FWFF01000001">
    <property type="protein sequence ID" value="SLM89495.1"/>
    <property type="molecule type" value="Genomic_DNA"/>
</dbReference>
<evidence type="ECO:0000256" key="1">
    <source>
        <dbReference type="SAM" id="MobiDB-lite"/>
    </source>
</evidence>
<feature type="region of interest" description="Disordered" evidence="1">
    <location>
        <begin position="126"/>
        <end position="172"/>
    </location>
</feature>
<accession>A0A1X6WVL6</accession>
<feature type="compositionally biased region" description="Low complexity" evidence="1">
    <location>
        <begin position="127"/>
        <end position="172"/>
    </location>
</feature>
<sequence>MILYDYKCTRDHRFEAGVASMSSPAPDCPDCGEASRRILTTVRTSGFASAGHSREDMPKSWKGMSGGSPDAVNYWRRSMEKREKLEERYPELGGDRRPILAHEGIFQGRPLRAGDDIGASVEAAVTADAKQSASAPAAGKPRAGAGKANSGGKPAGTSAAGSTTARGGARGR</sequence>
<feature type="region of interest" description="Disordered" evidence="1">
    <location>
        <begin position="45"/>
        <end position="72"/>
    </location>
</feature>
<evidence type="ECO:0000313" key="4">
    <source>
        <dbReference type="Proteomes" id="UP000196581"/>
    </source>
</evidence>
<protein>
    <recommendedName>
        <fullName evidence="2">Putative regulatory protein FmdB zinc ribbon domain-containing protein</fullName>
    </recommendedName>
</protein>
<name>A0A1X6WVL6_9MICO</name>
<evidence type="ECO:0000313" key="3">
    <source>
        <dbReference type="EMBL" id="SLM89495.1"/>
    </source>
</evidence>
<proteinExistence type="predicted"/>
<gene>
    <name evidence="3" type="ORF">FM105_01455</name>
</gene>
<dbReference type="InterPro" id="IPR013429">
    <property type="entry name" value="Regulatory_FmdB_Zinc_ribbon"/>
</dbReference>
<reference evidence="4" key="1">
    <citation type="submission" date="2017-02" db="EMBL/GenBank/DDBJ databases">
        <authorList>
            <person name="Dridi B."/>
        </authorList>
    </citation>
    <scope>NUCLEOTIDE SEQUENCE [LARGE SCALE GENOMIC DNA]</scope>
    <source>
        <strain evidence="4">B Co 03.10</strain>
    </source>
</reference>
<feature type="domain" description="Putative regulatory protein FmdB zinc ribbon" evidence="2">
    <location>
        <begin position="1"/>
        <end position="40"/>
    </location>
</feature>
<evidence type="ECO:0000259" key="2">
    <source>
        <dbReference type="SMART" id="SM00834"/>
    </source>
</evidence>
<dbReference type="NCBIfam" id="TIGR02605">
    <property type="entry name" value="CxxC_CxxC_SSSS"/>
    <property type="match status" value="1"/>
</dbReference>
<dbReference type="Proteomes" id="UP000196581">
    <property type="component" value="Unassembled WGS sequence"/>
</dbReference>
<keyword evidence="4" id="KW-1185">Reference proteome</keyword>
<dbReference type="AlphaFoldDB" id="A0A1X6WVL6"/>